<evidence type="ECO:0000313" key="4">
    <source>
        <dbReference type="WBParaSite" id="SRAE_2000390900.1"/>
    </source>
</evidence>
<proteinExistence type="predicted"/>
<gene>
    <name evidence="2 4 5" type="ORF">SRAE_2000390900</name>
</gene>
<dbReference type="EMBL" id="LN609529">
    <property type="protein sequence ID" value="CEF69259.1"/>
    <property type="molecule type" value="Genomic_DNA"/>
</dbReference>
<dbReference type="GO" id="GO:0016192">
    <property type="term" value="P:vesicle-mediated transport"/>
    <property type="evidence" value="ECO:0007669"/>
    <property type="project" value="InterPro"/>
</dbReference>
<sequence>MNYNPFYYGSGILAGNKEVTISKPNTFVKLLPLVDYFFVTCPEFGAKEGFEKERILFFYPTGEDIKKQIDVTGYSDAVYNFTDNFLSKSKLLEKNEFEHRYITTDKYAQIMIRVENGRFTIGLSLKKKECKESDYMIHLKTIKIQLDT</sequence>
<accession>A0A090MZN8</accession>
<evidence type="ECO:0000313" key="5">
    <source>
        <dbReference type="WormBase" id="SRAE_2000390900"/>
    </source>
</evidence>
<dbReference type="OrthoDB" id="240546at2759"/>
<dbReference type="STRING" id="34506.A0A090MZN8"/>
<reference evidence="4" key="2">
    <citation type="submission" date="2020-12" db="UniProtKB">
        <authorList>
            <consortium name="WormBaseParasite"/>
        </authorList>
    </citation>
    <scope>IDENTIFICATION</scope>
</reference>
<dbReference type="CTD" id="36381629"/>
<dbReference type="WBParaSite" id="SRAE_2000390900.1">
    <property type="protein sequence ID" value="SRAE_2000390900.1"/>
    <property type="gene ID" value="WBGene00264136"/>
</dbReference>
<name>A0A090MZN8_STRRB</name>
<dbReference type="InterPro" id="IPR043987">
    <property type="entry name" value="CCZ1/INTU/HSP4_longin_1"/>
</dbReference>
<dbReference type="Pfam" id="PF19031">
    <property type="entry name" value="Intu_longin_1"/>
    <property type="match status" value="1"/>
</dbReference>
<dbReference type="RefSeq" id="XP_024508459.1">
    <property type="nucleotide sequence ID" value="XM_024642716.1"/>
</dbReference>
<keyword evidence="3" id="KW-1185">Reference proteome</keyword>
<dbReference type="GeneID" id="36381629"/>
<evidence type="ECO:0000313" key="3">
    <source>
        <dbReference type="Proteomes" id="UP000035682"/>
    </source>
</evidence>
<reference evidence="2 3" key="1">
    <citation type="submission" date="2014-09" db="EMBL/GenBank/DDBJ databases">
        <authorList>
            <person name="Martin A.A."/>
        </authorList>
    </citation>
    <scope>NUCLEOTIDE SEQUENCE</scope>
    <source>
        <strain evidence="3">ED321</strain>
        <strain evidence="2">ED321 Heterogonic</strain>
    </source>
</reference>
<dbReference type="Proteomes" id="UP000035682">
    <property type="component" value="Unplaced"/>
</dbReference>
<feature type="domain" description="CCZ1/INTU/HSP4 first Longin" evidence="1">
    <location>
        <begin position="35"/>
        <end position="141"/>
    </location>
</feature>
<evidence type="ECO:0000313" key="2">
    <source>
        <dbReference type="EMBL" id="CEF69259.1"/>
    </source>
</evidence>
<dbReference type="WormBase" id="SRAE_2000390900">
    <property type="protein sequence ID" value="SRP02232"/>
    <property type="gene ID" value="WBGene00264136"/>
</dbReference>
<protein>
    <submittedName>
        <fullName evidence="2 4">Ccz1 ortholog</fullName>
    </submittedName>
</protein>
<dbReference type="AlphaFoldDB" id="A0A090MZN8"/>
<evidence type="ECO:0000259" key="1">
    <source>
        <dbReference type="Pfam" id="PF19031"/>
    </source>
</evidence>
<dbReference type="OMA" id="NEFEHRY"/>
<organism evidence="2">
    <name type="scientific">Strongyloides ratti</name>
    <name type="common">Parasitic roundworm</name>
    <dbReference type="NCBI Taxonomy" id="34506"/>
    <lineage>
        <taxon>Eukaryota</taxon>
        <taxon>Metazoa</taxon>
        <taxon>Ecdysozoa</taxon>
        <taxon>Nematoda</taxon>
        <taxon>Chromadorea</taxon>
        <taxon>Rhabditida</taxon>
        <taxon>Tylenchina</taxon>
        <taxon>Panagrolaimomorpha</taxon>
        <taxon>Strongyloidoidea</taxon>
        <taxon>Strongyloididae</taxon>
        <taxon>Strongyloides</taxon>
    </lineage>
</organism>